<dbReference type="CDD" id="cd20528">
    <property type="entry name" value="CYCLIN_CCNJ-like_rpt1"/>
    <property type="match status" value="1"/>
</dbReference>
<evidence type="ECO:0000256" key="3">
    <source>
        <dbReference type="ARBA" id="ARBA00023306"/>
    </source>
</evidence>
<dbReference type="PIRSF" id="PIRSF001771">
    <property type="entry name" value="Cyclin_A_B_D_E"/>
    <property type="match status" value="1"/>
</dbReference>
<gene>
    <name evidence="9" type="primary">LOC108739078</name>
</gene>
<dbReference type="FunFam" id="1.10.472.10:FF:000010">
    <property type="entry name" value="G1/S-specific cyclin Cln1"/>
    <property type="match status" value="1"/>
</dbReference>
<dbReference type="Gene3D" id="1.10.472.10">
    <property type="entry name" value="Cyclin-like"/>
    <property type="match status" value="2"/>
</dbReference>
<dbReference type="OrthoDB" id="285802at2759"/>
<dbReference type="InterPro" id="IPR006671">
    <property type="entry name" value="Cyclin_N"/>
</dbReference>
<dbReference type="KEGG" id="apln:108739078"/>
<evidence type="ECO:0000256" key="1">
    <source>
        <dbReference type="ARBA" id="ARBA00022618"/>
    </source>
</evidence>
<dbReference type="Proteomes" id="UP000192223">
    <property type="component" value="Unplaced"/>
</dbReference>
<dbReference type="GeneID" id="108739078"/>
<evidence type="ECO:0000256" key="5">
    <source>
        <dbReference type="SAM" id="Phobius"/>
    </source>
</evidence>
<dbReference type="AlphaFoldDB" id="A0A1W4X7G7"/>
<keyword evidence="5" id="KW-0472">Membrane</keyword>
<dbReference type="SUPFAM" id="SSF47954">
    <property type="entry name" value="Cyclin-like"/>
    <property type="match status" value="2"/>
</dbReference>
<accession>A0A1W4X7G7</accession>
<evidence type="ECO:0000313" key="8">
    <source>
        <dbReference type="Proteomes" id="UP000192223"/>
    </source>
</evidence>
<dbReference type="InterPro" id="IPR046965">
    <property type="entry name" value="Cyclin_A/B-like"/>
</dbReference>
<dbReference type="PANTHER" id="PTHR10177">
    <property type="entry name" value="CYCLINS"/>
    <property type="match status" value="1"/>
</dbReference>
<keyword evidence="5" id="KW-1133">Transmembrane helix</keyword>
<keyword evidence="8" id="KW-1185">Reference proteome</keyword>
<feature type="domain" description="Cyclin-like" evidence="6">
    <location>
        <begin position="61"/>
        <end position="147"/>
    </location>
</feature>
<dbReference type="InterPro" id="IPR039361">
    <property type="entry name" value="Cyclin"/>
</dbReference>
<dbReference type="SMART" id="SM01332">
    <property type="entry name" value="Cyclin_C"/>
    <property type="match status" value="1"/>
</dbReference>
<dbReference type="GO" id="GO:0051301">
    <property type="term" value="P:cell division"/>
    <property type="evidence" value="ECO:0007669"/>
    <property type="project" value="UniProtKB-KW"/>
</dbReference>
<protein>
    <submittedName>
        <fullName evidence="9">Cyclin-J isoform X1</fullName>
    </submittedName>
</protein>
<dbReference type="Pfam" id="PF02984">
    <property type="entry name" value="Cyclin_C"/>
    <property type="match status" value="1"/>
</dbReference>
<dbReference type="InterPro" id="IPR004367">
    <property type="entry name" value="Cyclin_C-dom"/>
</dbReference>
<keyword evidence="5" id="KW-0812">Transmembrane</keyword>
<feature type="transmembrane region" description="Helical" evidence="5">
    <location>
        <begin position="143"/>
        <end position="166"/>
    </location>
</feature>
<dbReference type="GO" id="GO:0051726">
    <property type="term" value="P:regulation of cell cycle"/>
    <property type="evidence" value="ECO:0007669"/>
    <property type="project" value="UniProtKB-ARBA"/>
</dbReference>
<feature type="domain" description="Cyclin C-terminal" evidence="7">
    <location>
        <begin position="156"/>
        <end position="271"/>
    </location>
</feature>
<dbReference type="GO" id="GO:0044772">
    <property type="term" value="P:mitotic cell cycle phase transition"/>
    <property type="evidence" value="ECO:0007669"/>
    <property type="project" value="InterPro"/>
</dbReference>
<proteinExistence type="inferred from homology"/>
<dbReference type="STRING" id="224129.A0A1W4X7G7"/>
<dbReference type="InParanoid" id="A0A1W4X7G7"/>
<dbReference type="InterPro" id="IPR036915">
    <property type="entry name" value="Cyclin-like_sf"/>
</dbReference>
<dbReference type="SMART" id="SM00385">
    <property type="entry name" value="CYCLIN"/>
    <property type="match status" value="2"/>
</dbReference>
<comment type="similarity">
    <text evidence="4">Belongs to the cyclin family.</text>
</comment>
<evidence type="ECO:0000256" key="2">
    <source>
        <dbReference type="ARBA" id="ARBA00023127"/>
    </source>
</evidence>
<evidence type="ECO:0000313" key="9">
    <source>
        <dbReference type="RefSeq" id="XP_018328285.1"/>
    </source>
</evidence>
<sequence>MDFAAQELASKDSTFWNNADLWRQFIQYEEDFKKVIKQREMQRIPFHHQSPQILFRNELIAYLKQTATQKKMSHSCLHLAVYLLDIFMDNHDIVPHYLQLVCNVCLLIAAKFEECAQKIPKIADMNALVKNRYSRQEYKSVEILILNFFFGYIMFPTAAHYTYYYMQALISPEDMQYFSGNSRELLFELNESIKIYLECTIDDIHFMQLYPPSQLAASILSAARTKVGLPCWTPALENLTEYRWEQLQHSLTDILKGQTSGCIHCEEFKSA</sequence>
<dbReference type="GO" id="GO:0016538">
    <property type="term" value="F:cyclin-dependent protein serine/threonine kinase regulator activity"/>
    <property type="evidence" value="ECO:0007669"/>
    <property type="project" value="InterPro"/>
</dbReference>
<feature type="domain" description="Cyclin-like" evidence="6">
    <location>
        <begin position="176"/>
        <end position="256"/>
    </location>
</feature>
<reference evidence="9" key="1">
    <citation type="submission" date="2025-08" db="UniProtKB">
        <authorList>
            <consortium name="RefSeq"/>
        </authorList>
    </citation>
    <scope>IDENTIFICATION</scope>
    <source>
        <tissue evidence="9">Entire body</tissue>
    </source>
</reference>
<dbReference type="CDD" id="cd20529">
    <property type="entry name" value="CYCLIN_CCNJ-like_rpt2"/>
    <property type="match status" value="1"/>
</dbReference>
<dbReference type="RefSeq" id="XP_018328285.1">
    <property type="nucleotide sequence ID" value="XM_018472783.1"/>
</dbReference>
<organism evidence="8 9">
    <name type="scientific">Agrilus planipennis</name>
    <name type="common">Emerald ash borer</name>
    <name type="synonym">Agrilus marcopoli</name>
    <dbReference type="NCBI Taxonomy" id="224129"/>
    <lineage>
        <taxon>Eukaryota</taxon>
        <taxon>Metazoa</taxon>
        <taxon>Ecdysozoa</taxon>
        <taxon>Arthropoda</taxon>
        <taxon>Hexapoda</taxon>
        <taxon>Insecta</taxon>
        <taxon>Pterygota</taxon>
        <taxon>Neoptera</taxon>
        <taxon>Endopterygota</taxon>
        <taxon>Coleoptera</taxon>
        <taxon>Polyphaga</taxon>
        <taxon>Elateriformia</taxon>
        <taxon>Buprestoidea</taxon>
        <taxon>Buprestidae</taxon>
        <taxon>Agrilinae</taxon>
        <taxon>Agrilus</taxon>
    </lineage>
</organism>
<dbReference type="FunCoup" id="A0A1W4X7G7">
    <property type="interactions" value="225"/>
</dbReference>
<dbReference type="Pfam" id="PF00134">
    <property type="entry name" value="Cyclin_N"/>
    <property type="match status" value="1"/>
</dbReference>
<evidence type="ECO:0000259" key="6">
    <source>
        <dbReference type="SMART" id="SM00385"/>
    </source>
</evidence>
<evidence type="ECO:0000256" key="4">
    <source>
        <dbReference type="RuleBase" id="RU000383"/>
    </source>
</evidence>
<keyword evidence="2 4" id="KW-0195">Cyclin</keyword>
<keyword evidence="3" id="KW-0131">Cell cycle</keyword>
<name>A0A1W4X7G7_AGRPL</name>
<dbReference type="InterPro" id="IPR013763">
    <property type="entry name" value="Cyclin-like_dom"/>
</dbReference>
<keyword evidence="1" id="KW-0132">Cell division</keyword>
<evidence type="ECO:0000259" key="7">
    <source>
        <dbReference type="SMART" id="SM01332"/>
    </source>
</evidence>